<evidence type="ECO:0000256" key="3">
    <source>
        <dbReference type="ARBA" id="ARBA00023004"/>
    </source>
</evidence>
<evidence type="ECO:0000256" key="2">
    <source>
        <dbReference type="ARBA" id="ARBA00022723"/>
    </source>
</evidence>
<protein>
    <submittedName>
        <fullName evidence="7">C-type cytochrome</fullName>
    </submittedName>
</protein>
<gene>
    <name evidence="7" type="ORF">L0668_14900</name>
</gene>
<keyword evidence="1 4" id="KW-0349">Heme</keyword>
<name>A0ABS9DCP3_9ALTE</name>
<dbReference type="SUPFAM" id="SSF46626">
    <property type="entry name" value="Cytochrome c"/>
    <property type="match status" value="1"/>
</dbReference>
<proteinExistence type="predicted"/>
<feature type="signal peptide" evidence="5">
    <location>
        <begin position="1"/>
        <end position="23"/>
    </location>
</feature>
<evidence type="ECO:0000256" key="5">
    <source>
        <dbReference type="SAM" id="SignalP"/>
    </source>
</evidence>
<dbReference type="InterPro" id="IPR036909">
    <property type="entry name" value="Cyt_c-like_dom_sf"/>
</dbReference>
<keyword evidence="8" id="KW-1185">Reference proteome</keyword>
<reference evidence="7 8" key="1">
    <citation type="submission" date="2022-01" db="EMBL/GenBank/DDBJ databases">
        <title>Paraglaciecola sp. G1-23.</title>
        <authorList>
            <person name="Jin M.S."/>
            <person name="Han D.M."/>
            <person name="Kim H.M."/>
            <person name="Jeon C.O."/>
        </authorList>
    </citation>
    <scope>NUCLEOTIDE SEQUENCE [LARGE SCALE GENOMIC DNA]</scope>
    <source>
        <strain evidence="7 8">G1-23</strain>
    </source>
</reference>
<dbReference type="InterPro" id="IPR009056">
    <property type="entry name" value="Cyt_c-like_dom"/>
</dbReference>
<dbReference type="PROSITE" id="PS51007">
    <property type="entry name" value="CYTC"/>
    <property type="match status" value="1"/>
</dbReference>
<accession>A0ABS9DCP3</accession>
<organism evidence="7 8">
    <name type="scientific">Paraglaciecola algarum</name>
    <dbReference type="NCBI Taxonomy" id="3050085"/>
    <lineage>
        <taxon>Bacteria</taxon>
        <taxon>Pseudomonadati</taxon>
        <taxon>Pseudomonadota</taxon>
        <taxon>Gammaproteobacteria</taxon>
        <taxon>Alteromonadales</taxon>
        <taxon>Alteromonadaceae</taxon>
        <taxon>Paraglaciecola</taxon>
    </lineage>
</organism>
<feature type="domain" description="Cytochrome c" evidence="6">
    <location>
        <begin position="38"/>
        <end position="117"/>
    </location>
</feature>
<evidence type="ECO:0000313" key="8">
    <source>
        <dbReference type="Proteomes" id="UP001521137"/>
    </source>
</evidence>
<dbReference type="Pfam" id="PF13442">
    <property type="entry name" value="Cytochrome_CBB3"/>
    <property type="match status" value="1"/>
</dbReference>
<dbReference type="Proteomes" id="UP001521137">
    <property type="component" value="Unassembled WGS sequence"/>
</dbReference>
<feature type="chain" id="PRO_5045881154" evidence="5">
    <location>
        <begin position="24"/>
        <end position="457"/>
    </location>
</feature>
<evidence type="ECO:0000256" key="1">
    <source>
        <dbReference type="ARBA" id="ARBA00022617"/>
    </source>
</evidence>
<evidence type="ECO:0000256" key="4">
    <source>
        <dbReference type="PROSITE-ProRule" id="PRU00433"/>
    </source>
</evidence>
<dbReference type="EMBL" id="JAKGAS010000008">
    <property type="protein sequence ID" value="MCF2949406.1"/>
    <property type="molecule type" value="Genomic_DNA"/>
</dbReference>
<dbReference type="RefSeq" id="WP_235313507.1">
    <property type="nucleotide sequence ID" value="NZ_JAKGAS010000008.1"/>
</dbReference>
<keyword evidence="5" id="KW-0732">Signal</keyword>
<keyword evidence="2 4" id="KW-0479">Metal-binding</keyword>
<evidence type="ECO:0000259" key="6">
    <source>
        <dbReference type="PROSITE" id="PS51007"/>
    </source>
</evidence>
<dbReference type="Gene3D" id="1.10.760.10">
    <property type="entry name" value="Cytochrome c-like domain"/>
    <property type="match status" value="1"/>
</dbReference>
<comment type="caution">
    <text evidence="7">The sequence shown here is derived from an EMBL/GenBank/DDBJ whole genome shotgun (WGS) entry which is preliminary data.</text>
</comment>
<evidence type="ECO:0000313" key="7">
    <source>
        <dbReference type="EMBL" id="MCF2949406.1"/>
    </source>
</evidence>
<keyword evidence="3 4" id="KW-0408">Iron</keyword>
<sequence length="457" mass="50782">MKYNYSYFLPSVVLASLCFQSNAQTSEQTSQSELPSTQVLEQGKNQYLKHCAGCHKKDLSGSVGFNLKDGEWVHGGKPQQILRSLQQGFDKAGMPGFGNILAKSDQQAIVAYILSQRQGFENLVYKIYQLDSDQDFELSEDDIIKSGALKNNVVDFELPEIPHYAIRFSGVFHAPKNEKSFLFSERVKDLKIEVKVDGKPIKPITYGGVAKWLLKPGQQALTFTFNSSKASPYLRNIPLYVVNEDSTIKLFPVSTLALAASKNTKYEVKTAGEYLVQQKKIIKLPAYSIAVGAPEKINYAFNAKTCAINGMWQGDLLNVGPNIGGRGKDGSIPLGDWIFHFPQQLKPSASVKSEANSEASCQLDKYRINDNTPEFYFTLNQVKLMVTSDFSVPGRANFIYRVLANPNKHTELAFSLPQSSSLAINSAQGKIQKDSLVFDIKAYSNFSIQMAWTGDNQ</sequence>